<evidence type="ECO:0000256" key="10">
    <source>
        <dbReference type="PROSITE-ProRule" id="PRU00042"/>
    </source>
</evidence>
<feature type="domain" description="C2H2-type" evidence="12">
    <location>
        <begin position="582"/>
        <end position="610"/>
    </location>
</feature>
<evidence type="ECO:0000256" key="6">
    <source>
        <dbReference type="ARBA" id="ARBA00023015"/>
    </source>
</evidence>
<proteinExistence type="predicted"/>
<dbReference type="Pfam" id="PF00096">
    <property type="entry name" value="zf-C2H2"/>
    <property type="match status" value="2"/>
</dbReference>
<dbReference type="FunFam" id="3.30.160.60:FF:000032">
    <property type="entry name" value="Krueppel-like factor 4"/>
    <property type="match status" value="1"/>
</dbReference>
<dbReference type="PROSITE" id="PS00028">
    <property type="entry name" value="ZINC_FINGER_C2H2_1"/>
    <property type="match status" value="7"/>
</dbReference>
<evidence type="ECO:0000256" key="1">
    <source>
        <dbReference type="ARBA" id="ARBA00004123"/>
    </source>
</evidence>
<keyword evidence="6" id="KW-0805">Transcription regulation</keyword>
<evidence type="ECO:0000256" key="2">
    <source>
        <dbReference type="ARBA" id="ARBA00022723"/>
    </source>
</evidence>
<keyword evidence="4 10" id="KW-0863">Zinc-finger</keyword>
<feature type="compositionally biased region" description="Low complexity" evidence="11">
    <location>
        <begin position="367"/>
        <end position="380"/>
    </location>
</feature>
<keyword evidence="5" id="KW-0862">Zinc</keyword>
<feature type="domain" description="SET" evidence="13">
    <location>
        <begin position="74"/>
        <end position="191"/>
    </location>
</feature>
<evidence type="ECO:0000259" key="13">
    <source>
        <dbReference type="PROSITE" id="PS50280"/>
    </source>
</evidence>
<dbReference type="InterPro" id="IPR050331">
    <property type="entry name" value="Zinc_finger"/>
</dbReference>
<evidence type="ECO:0000256" key="11">
    <source>
        <dbReference type="SAM" id="MobiDB-lite"/>
    </source>
</evidence>
<dbReference type="InterPro" id="IPR013087">
    <property type="entry name" value="Znf_C2H2_type"/>
</dbReference>
<feature type="domain" description="C2H2-type" evidence="12">
    <location>
        <begin position="518"/>
        <end position="545"/>
    </location>
</feature>
<reference evidence="14" key="1">
    <citation type="submission" date="2022-03" db="EMBL/GenBank/DDBJ databases">
        <authorList>
            <person name="Martin C."/>
        </authorList>
    </citation>
    <scope>NUCLEOTIDE SEQUENCE</scope>
</reference>
<keyword evidence="9" id="KW-0539">Nucleus</keyword>
<keyword evidence="7" id="KW-0238">DNA-binding</keyword>
<dbReference type="AlphaFoldDB" id="A0A8S4N0I3"/>
<evidence type="ECO:0000256" key="9">
    <source>
        <dbReference type="ARBA" id="ARBA00023242"/>
    </source>
</evidence>
<feature type="domain" description="C2H2-type" evidence="12">
    <location>
        <begin position="402"/>
        <end position="429"/>
    </location>
</feature>
<sequence>MSQAKARRTSPSRVKEKIGQHKPPTNNGHQLMNINLLWCEDCGEAKKGDCTTHEMLNRTKDRFIPSYARLTTPYSVKIKTLEITGVNRKVEGVFARRVIQTRTQFGPHEGQKVHTPPALSHNRLFIKIFSAKNIFTYLDNTDETKCNWMMFVRPATCFTEQNMVAYQYKEHVYFTTTRPIAPEEELKIWYAGNYAPLMGATLLNARTPDTKMSSAEELSATKCDRVEAAENENDKQKPAHGIPDPVSKGPQELTEKATEVVTQDTDDNASSSKDHSYSQAHSVKKSKIKRKKQEKKEAADNWVCSACYKYFTEFEHLEKHKCCIKRLKKSTRTKLTWKRPLVLNSNIDISDIELVIDLDPPEPATTKAVASSQKNSSSKSKVQKKTPVKVKSKPIPKDTELMKCQFCGKAFQGKTNYDEHIMTHTGRKPYKCLFTNCSKTFINRYKQQRHLLTHGAVRPFSCIYCDKSFTRKDHLKGHMRTHEPDRCSQKCHLCDKEYTGDFTFRAHMAIHYAEAGELTCSICKKDFESKEKLLFHINVHKGARSTKGIMDKKQKCPECDKRFFTLKDVRRHMIVHTKERDFICEICSGRFGRKDHLVRHLAKYHASSRVGTIVKTDSVQEPLITVPLLRDEKQVQEAVASGALATAISKVMHNQKQIGSVGALQNVNYIPVPQGQDLQGLAVTISSSSASVTPTVTYSVLTQQLTSPSYTAPGTSPTPTVSLFEHNYNRHSSLAKLTDTAVEIKPLGTTEHNYSSRIDFDNVEGEAVKDGMPDSSMSTVYMDVLKALGNMASVRHNPMLSSAAVGSHVPEPSSPSLTGNTLPNFGQAFHN</sequence>
<keyword evidence="2" id="KW-0479">Metal-binding</keyword>
<protein>
    <submittedName>
        <fullName evidence="14">Uncharacterized protein</fullName>
    </submittedName>
</protein>
<feature type="region of interest" description="Disordered" evidence="11">
    <location>
        <begin position="1"/>
        <end position="27"/>
    </location>
</feature>
<dbReference type="Proteomes" id="UP000749559">
    <property type="component" value="Unassembled WGS sequence"/>
</dbReference>
<evidence type="ECO:0000256" key="3">
    <source>
        <dbReference type="ARBA" id="ARBA00022737"/>
    </source>
</evidence>
<dbReference type="EMBL" id="CAIIXF020000001">
    <property type="protein sequence ID" value="CAH1774706.1"/>
    <property type="molecule type" value="Genomic_DNA"/>
</dbReference>
<dbReference type="FunFam" id="3.30.160.60:FF:000256">
    <property type="entry name" value="PLAG1 like zinc finger 2"/>
    <property type="match status" value="1"/>
</dbReference>
<dbReference type="GO" id="GO:0005634">
    <property type="term" value="C:nucleus"/>
    <property type="evidence" value="ECO:0007669"/>
    <property type="project" value="UniProtKB-SubCell"/>
</dbReference>
<feature type="compositionally biased region" description="Basic residues" evidence="11">
    <location>
        <begin position="381"/>
        <end position="392"/>
    </location>
</feature>
<feature type="region of interest" description="Disordered" evidence="11">
    <location>
        <begin position="227"/>
        <end position="295"/>
    </location>
</feature>
<dbReference type="InterPro" id="IPR001214">
    <property type="entry name" value="SET_dom"/>
</dbReference>
<feature type="domain" description="C2H2-type" evidence="12">
    <location>
        <begin position="430"/>
        <end position="459"/>
    </location>
</feature>
<dbReference type="InterPro" id="IPR036236">
    <property type="entry name" value="Znf_C2H2_sf"/>
</dbReference>
<organism evidence="14 15">
    <name type="scientific">Owenia fusiformis</name>
    <name type="common">Polychaete worm</name>
    <dbReference type="NCBI Taxonomy" id="6347"/>
    <lineage>
        <taxon>Eukaryota</taxon>
        <taxon>Metazoa</taxon>
        <taxon>Spiralia</taxon>
        <taxon>Lophotrochozoa</taxon>
        <taxon>Annelida</taxon>
        <taxon>Polychaeta</taxon>
        <taxon>Sedentaria</taxon>
        <taxon>Canalipalpata</taxon>
        <taxon>Sabellida</taxon>
        <taxon>Oweniida</taxon>
        <taxon>Oweniidae</taxon>
        <taxon>Owenia</taxon>
    </lineage>
</organism>
<dbReference type="PANTHER" id="PTHR16515">
    <property type="entry name" value="PR DOMAIN ZINC FINGER PROTEIN"/>
    <property type="match status" value="1"/>
</dbReference>
<keyword evidence="8" id="KW-0804">Transcription</keyword>
<accession>A0A8S4N0I3</accession>
<feature type="region of interest" description="Disordered" evidence="11">
    <location>
        <begin position="803"/>
        <end position="831"/>
    </location>
</feature>
<dbReference type="SUPFAM" id="SSF57667">
    <property type="entry name" value="beta-beta-alpha zinc fingers"/>
    <property type="match status" value="4"/>
</dbReference>
<feature type="compositionally biased region" description="Basic residues" evidence="11">
    <location>
        <begin position="1"/>
        <end position="10"/>
    </location>
</feature>
<dbReference type="SMART" id="SM00355">
    <property type="entry name" value="ZnF_C2H2"/>
    <property type="match status" value="7"/>
</dbReference>
<evidence type="ECO:0000256" key="8">
    <source>
        <dbReference type="ARBA" id="ARBA00023163"/>
    </source>
</evidence>
<feature type="compositionally biased region" description="Polar residues" evidence="11">
    <location>
        <begin position="260"/>
        <end position="281"/>
    </location>
</feature>
<evidence type="ECO:0000313" key="14">
    <source>
        <dbReference type="EMBL" id="CAH1774706.1"/>
    </source>
</evidence>
<evidence type="ECO:0000256" key="7">
    <source>
        <dbReference type="ARBA" id="ARBA00023125"/>
    </source>
</evidence>
<feature type="domain" description="C2H2-type" evidence="12">
    <location>
        <begin position="554"/>
        <end position="581"/>
    </location>
</feature>
<dbReference type="GO" id="GO:0010468">
    <property type="term" value="P:regulation of gene expression"/>
    <property type="evidence" value="ECO:0007669"/>
    <property type="project" value="TreeGrafter"/>
</dbReference>
<dbReference type="OrthoDB" id="3533395at2759"/>
<feature type="compositionally biased region" description="Basic residues" evidence="11">
    <location>
        <begin position="282"/>
        <end position="293"/>
    </location>
</feature>
<evidence type="ECO:0000256" key="5">
    <source>
        <dbReference type="ARBA" id="ARBA00022833"/>
    </source>
</evidence>
<dbReference type="PROSITE" id="PS50157">
    <property type="entry name" value="ZINC_FINGER_C2H2_2"/>
    <property type="match status" value="6"/>
</dbReference>
<comment type="subcellular location">
    <subcellularLocation>
        <location evidence="1">Nucleus</location>
    </subcellularLocation>
</comment>
<feature type="compositionally biased region" description="Basic and acidic residues" evidence="11">
    <location>
        <begin position="227"/>
        <end position="237"/>
    </location>
</feature>
<dbReference type="PANTHER" id="PTHR16515:SF2">
    <property type="entry name" value="PR DOMAIN ZINC FINGER PROTEIN 4"/>
    <property type="match status" value="1"/>
</dbReference>
<dbReference type="Pfam" id="PF21549">
    <property type="entry name" value="PRDM2_PR"/>
    <property type="match status" value="1"/>
</dbReference>
<dbReference type="PROSITE" id="PS50280">
    <property type="entry name" value="SET"/>
    <property type="match status" value="1"/>
</dbReference>
<evidence type="ECO:0000256" key="4">
    <source>
        <dbReference type="ARBA" id="ARBA00022771"/>
    </source>
</evidence>
<evidence type="ECO:0000259" key="12">
    <source>
        <dbReference type="PROSITE" id="PS50157"/>
    </source>
</evidence>
<feature type="region of interest" description="Disordered" evidence="11">
    <location>
        <begin position="364"/>
        <end position="392"/>
    </location>
</feature>
<keyword evidence="3" id="KW-0677">Repeat</keyword>
<dbReference type="InterPro" id="IPR046341">
    <property type="entry name" value="SET_dom_sf"/>
</dbReference>
<feature type="compositionally biased region" description="Polar residues" evidence="11">
    <location>
        <begin position="814"/>
        <end position="831"/>
    </location>
</feature>
<dbReference type="Gene3D" id="2.170.270.10">
    <property type="entry name" value="SET domain"/>
    <property type="match status" value="1"/>
</dbReference>
<keyword evidence="15" id="KW-1185">Reference proteome</keyword>
<comment type="caution">
    <text evidence="14">The sequence shown here is derived from an EMBL/GenBank/DDBJ whole genome shotgun (WGS) entry which is preliminary data.</text>
</comment>
<gene>
    <name evidence="14" type="ORF">OFUS_LOCUS2113</name>
</gene>
<feature type="domain" description="C2H2-type" evidence="12">
    <location>
        <begin position="460"/>
        <end position="487"/>
    </location>
</feature>
<evidence type="ECO:0000313" key="15">
    <source>
        <dbReference type="Proteomes" id="UP000749559"/>
    </source>
</evidence>
<dbReference type="Gene3D" id="3.30.160.60">
    <property type="entry name" value="Classic Zinc Finger"/>
    <property type="match status" value="6"/>
</dbReference>
<dbReference type="GO" id="GO:0008270">
    <property type="term" value="F:zinc ion binding"/>
    <property type="evidence" value="ECO:0007669"/>
    <property type="project" value="UniProtKB-KW"/>
</dbReference>
<name>A0A8S4N0I3_OWEFU</name>